<accession>A0A0F9QB51</accession>
<evidence type="ECO:0000256" key="1">
    <source>
        <dbReference type="SAM" id="MobiDB-lite"/>
    </source>
</evidence>
<gene>
    <name evidence="2" type="ORF">LCGC14_0740530</name>
</gene>
<reference evidence="2" key="1">
    <citation type="journal article" date="2015" name="Nature">
        <title>Complex archaea that bridge the gap between prokaryotes and eukaryotes.</title>
        <authorList>
            <person name="Spang A."/>
            <person name="Saw J.H."/>
            <person name="Jorgensen S.L."/>
            <person name="Zaremba-Niedzwiedzka K."/>
            <person name="Martijn J."/>
            <person name="Lind A.E."/>
            <person name="van Eijk R."/>
            <person name="Schleper C."/>
            <person name="Guy L."/>
            <person name="Ettema T.J."/>
        </authorList>
    </citation>
    <scope>NUCLEOTIDE SEQUENCE</scope>
</reference>
<feature type="compositionally biased region" description="Polar residues" evidence="1">
    <location>
        <begin position="546"/>
        <end position="555"/>
    </location>
</feature>
<sequence length="702" mass="73564">MADQRKVSQLMERILAGTDIDFTSAMTKRVLELIARALDTGNIPDDEIVEFYTSAGTIATGTVNLEDKIVRLERAETIRAEPRDPLDSGVGEPAVEPVDEVDGGTDRFPTPQEAADFFGDPDLARAPQSVINWLARITDSLEGGFIYGDYDPRTGEIQLFDPRGESQIFTILNNGATIVPKEVAGAGSDRDIAAANLANAQASQIRALMRGDLIELSDGRSVIRGTTTIVDTREAGVFAPVEGIPGTFFDPVSGTFVDTNGQQLARDRFEFEKNFILPEEQRQFDESLAVDKENISSQNRRAVLSSLVELQGQKDARGIAGAQAAADPGNFVAAENIRRGLAPPVQGETPLFQDVDFGGIGLADIIAGLSGGTQGAAPSTAGPSAATPERIQAVSRDVAPGTPQSAIEAVAGAERPTSLGISTGIAEMLGLTGQTQLDLTDPANVQLARDRGVALPPGFATGGATTSPAFQVGDPVPGSGDKANPEVILNPENAPIQVIRLADVVKNGPKFFAGTSTGLRGAGRDEPTLADLGTLQGRSRGMLGNTGRQIPTLSDPGTVQSAIGGASPSIPTLASPGTLQNAVQPLNFSQLRQDPTAPVARTTRDEDIQQTPGLRFIQGGQGAGDDFNRLSTDTIQGAFGTGLPLAGALNFTRAQEALQDPITGPLLSALFRSASLNFAGEVERARKRAPTGLSQFTSLVRT</sequence>
<name>A0A0F9QB51_9ZZZZ</name>
<evidence type="ECO:0000313" key="2">
    <source>
        <dbReference type="EMBL" id="KKN39739.1"/>
    </source>
</evidence>
<dbReference type="AlphaFoldDB" id="A0A0F9QB51"/>
<feature type="region of interest" description="Disordered" evidence="1">
    <location>
        <begin position="536"/>
        <end position="555"/>
    </location>
</feature>
<proteinExistence type="predicted"/>
<comment type="caution">
    <text evidence="2">The sequence shown here is derived from an EMBL/GenBank/DDBJ whole genome shotgun (WGS) entry which is preliminary data.</text>
</comment>
<dbReference type="EMBL" id="LAZR01001746">
    <property type="protein sequence ID" value="KKN39739.1"/>
    <property type="molecule type" value="Genomic_DNA"/>
</dbReference>
<protein>
    <submittedName>
        <fullName evidence="2">Uncharacterized protein</fullName>
    </submittedName>
</protein>
<organism evidence="2">
    <name type="scientific">marine sediment metagenome</name>
    <dbReference type="NCBI Taxonomy" id="412755"/>
    <lineage>
        <taxon>unclassified sequences</taxon>
        <taxon>metagenomes</taxon>
        <taxon>ecological metagenomes</taxon>
    </lineage>
</organism>